<dbReference type="PANTHER" id="PTHR12126">
    <property type="entry name" value="NADH-UBIQUINONE OXIDOREDUCTASE 39 KDA SUBUNIT-RELATED"/>
    <property type="match status" value="1"/>
</dbReference>
<accession>A0A1M6MM32</accession>
<sequence length="299" mass="33534">MRVLVTGGTGYVGYPIVRKLLQEGYKVRVFQRGQRPLETLKDVENTQVEVIKGNILDAKAVEQAAQECQAILHLVGIIREDPRQNILMDNIHRVGTHHIVEAAKRAGVTRIVHMSALGARRDAISKYHQSKWEAEEVVRNSQLEYTIFRPSVIFGKGGEGPNFLRQLGDLVQKSPVVPIPGNGLQRLQPVSIDTVASVFCAALKEANSIGKTYDLAGSQTLTYLEILRAVAKTLKRPFYPLFLPFSPLLATAKKLEVFSWFPITSDQLQMLKEGNVSPRWKEVYSDFHLTPLSFQAEWS</sequence>
<dbReference type="AlphaFoldDB" id="A0A1M6MM32"/>
<dbReference type="GO" id="GO:0044877">
    <property type="term" value="F:protein-containing complex binding"/>
    <property type="evidence" value="ECO:0007669"/>
    <property type="project" value="TreeGrafter"/>
</dbReference>
<feature type="domain" description="NAD(P)-binding" evidence="1">
    <location>
        <begin position="7"/>
        <end position="158"/>
    </location>
</feature>
<proteinExistence type="predicted"/>
<dbReference type="Proteomes" id="UP000184016">
    <property type="component" value="Unassembled WGS sequence"/>
</dbReference>
<reference evidence="3" key="1">
    <citation type="submission" date="2016-11" db="EMBL/GenBank/DDBJ databases">
        <authorList>
            <person name="Varghese N."/>
            <person name="Submissions S."/>
        </authorList>
    </citation>
    <scope>NUCLEOTIDE SEQUENCE [LARGE SCALE GENOMIC DNA]</scope>
    <source>
        <strain evidence="3">USBA-503</strain>
    </source>
</reference>
<dbReference type="OrthoDB" id="9807212at2"/>
<name>A0A1M6MM32_9BACL</name>
<evidence type="ECO:0000259" key="1">
    <source>
        <dbReference type="Pfam" id="PF13460"/>
    </source>
</evidence>
<dbReference type="SUPFAM" id="SSF51735">
    <property type="entry name" value="NAD(P)-binding Rossmann-fold domains"/>
    <property type="match status" value="1"/>
</dbReference>
<evidence type="ECO:0000313" key="3">
    <source>
        <dbReference type="Proteomes" id="UP000184016"/>
    </source>
</evidence>
<dbReference type="STRING" id="1830138.SAMN05443507_104111"/>
<dbReference type="PANTHER" id="PTHR12126:SF11">
    <property type="entry name" value="NADH DEHYDROGENASE [UBIQUINONE] 1 ALPHA SUBCOMPLEX SUBUNIT 9, MITOCHONDRIAL"/>
    <property type="match status" value="1"/>
</dbReference>
<organism evidence="2 3">
    <name type="scientific">Alicyclobacillus tolerans</name>
    <dbReference type="NCBI Taxonomy" id="90970"/>
    <lineage>
        <taxon>Bacteria</taxon>
        <taxon>Bacillati</taxon>
        <taxon>Bacillota</taxon>
        <taxon>Bacilli</taxon>
        <taxon>Bacillales</taxon>
        <taxon>Alicyclobacillaceae</taxon>
        <taxon>Alicyclobacillus</taxon>
    </lineage>
</organism>
<dbReference type="Gene3D" id="3.40.50.720">
    <property type="entry name" value="NAD(P)-binding Rossmann-like Domain"/>
    <property type="match status" value="1"/>
</dbReference>
<dbReference type="Pfam" id="PF13460">
    <property type="entry name" value="NAD_binding_10"/>
    <property type="match status" value="1"/>
</dbReference>
<protein>
    <submittedName>
        <fullName evidence="2">NADH dehydrogenase</fullName>
    </submittedName>
</protein>
<gene>
    <name evidence="2" type="ORF">SAMN05443507_104111</name>
</gene>
<dbReference type="EMBL" id="FRAF01000004">
    <property type="protein sequence ID" value="SHJ84545.1"/>
    <property type="molecule type" value="Genomic_DNA"/>
</dbReference>
<dbReference type="RefSeq" id="WP_072873185.1">
    <property type="nucleotide sequence ID" value="NZ_FRAF01000004.1"/>
</dbReference>
<dbReference type="InterPro" id="IPR036291">
    <property type="entry name" value="NAD(P)-bd_dom_sf"/>
</dbReference>
<dbReference type="InterPro" id="IPR051207">
    <property type="entry name" value="ComplexI_NDUFA9_subunit"/>
</dbReference>
<keyword evidence="3" id="KW-1185">Reference proteome</keyword>
<dbReference type="InterPro" id="IPR016040">
    <property type="entry name" value="NAD(P)-bd_dom"/>
</dbReference>
<dbReference type="CDD" id="cd05271">
    <property type="entry name" value="NDUFA9_like_SDR_a"/>
    <property type="match status" value="1"/>
</dbReference>
<evidence type="ECO:0000313" key="2">
    <source>
        <dbReference type="EMBL" id="SHJ84545.1"/>
    </source>
</evidence>